<accession>A0A9E7R6R5</accession>
<dbReference type="InterPro" id="IPR004839">
    <property type="entry name" value="Aminotransferase_I/II_large"/>
</dbReference>
<keyword evidence="4" id="KW-1185">Reference proteome</keyword>
<proteinExistence type="predicted"/>
<feature type="domain" description="Aminotransferase class I/classII large" evidence="2">
    <location>
        <begin position="64"/>
        <end position="362"/>
    </location>
</feature>
<reference evidence="3" key="1">
    <citation type="submission" date="2022-09" db="EMBL/GenBank/DDBJ databases">
        <title>Diverse halophilic archaea isolated from saline environments.</title>
        <authorList>
            <person name="Cui H.-L."/>
        </authorList>
    </citation>
    <scope>NUCLEOTIDE SEQUENCE</scope>
    <source>
        <strain evidence="3">ZS-35-S2</strain>
    </source>
</reference>
<evidence type="ECO:0000256" key="1">
    <source>
        <dbReference type="SAM" id="MobiDB-lite"/>
    </source>
</evidence>
<gene>
    <name evidence="3" type="ORF">N0B31_05385</name>
</gene>
<dbReference type="GO" id="GO:0008483">
    <property type="term" value="F:transaminase activity"/>
    <property type="evidence" value="ECO:0007669"/>
    <property type="project" value="UniProtKB-KW"/>
</dbReference>
<evidence type="ECO:0000313" key="4">
    <source>
        <dbReference type="Proteomes" id="UP001057580"/>
    </source>
</evidence>
<dbReference type="SUPFAM" id="SSF53383">
    <property type="entry name" value="PLP-dependent transferases"/>
    <property type="match status" value="1"/>
</dbReference>
<dbReference type="CDD" id="cd00609">
    <property type="entry name" value="AAT_like"/>
    <property type="match status" value="1"/>
</dbReference>
<dbReference type="Proteomes" id="UP001057580">
    <property type="component" value="Chromosome"/>
</dbReference>
<evidence type="ECO:0000259" key="2">
    <source>
        <dbReference type="Pfam" id="PF00155"/>
    </source>
</evidence>
<sequence length="371" mass="39797">MFPRIDYVDWVLPRIDATEHDLGSSDLHPEGPTDSDHVVPPRLVDRETPDRTLRSLVADEYDVPSEQVLVTAGTSSANLLAAATALRRRGGDHDADRPGSVLVEKPGYEPHAATPRGLGANVDRFLRTAETGYDLEPSRIEAATRPDTLLVTVSNRHNPSGRRVSRERLAECAEVAREQDAYLLVDEVYAPYGRRAVHSEGHAFGAPTAAGVEGAVATGSLTKFFGFGSLRIGWLVADESFVEHAREVSVHLSDVARPSRLLGRRALDAKTEFGAAGRDRCARNADLLASFLADHEHLTGEVFEGCPFGFVESEREGVDGDALSEAAEAAGVLVVPGRFFGVPSGVRVALGRPTDEVSASLEAFGEAVADL</sequence>
<keyword evidence="3" id="KW-0032">Aminotransferase</keyword>
<dbReference type="InterPro" id="IPR015424">
    <property type="entry name" value="PyrdxlP-dep_Trfase"/>
</dbReference>
<dbReference type="GeneID" id="74941833"/>
<feature type="region of interest" description="Disordered" evidence="1">
    <location>
        <begin position="90"/>
        <end position="116"/>
    </location>
</feature>
<protein>
    <submittedName>
        <fullName evidence="3">Pyridoxal phosphate-dependent aminotransferase</fullName>
    </submittedName>
</protein>
<dbReference type="Gene3D" id="3.90.1150.10">
    <property type="entry name" value="Aspartate Aminotransferase, domain 1"/>
    <property type="match status" value="1"/>
</dbReference>
<feature type="region of interest" description="Disordered" evidence="1">
    <location>
        <begin position="21"/>
        <end position="43"/>
    </location>
</feature>
<dbReference type="Pfam" id="PF00155">
    <property type="entry name" value="Aminotran_1_2"/>
    <property type="match status" value="1"/>
</dbReference>
<name>A0A9E7R6R5_9EURY</name>
<evidence type="ECO:0000313" key="3">
    <source>
        <dbReference type="EMBL" id="UWM55718.1"/>
    </source>
</evidence>
<dbReference type="Gene3D" id="3.40.640.10">
    <property type="entry name" value="Type I PLP-dependent aspartate aminotransferase-like (Major domain)"/>
    <property type="match status" value="1"/>
</dbReference>
<dbReference type="PANTHER" id="PTHR43510:SF1">
    <property type="entry name" value="AMINOTRANSFERASE FUNCTION, HYPOTHETICAL (EUROFUNG)"/>
    <property type="match status" value="1"/>
</dbReference>
<dbReference type="RefSeq" id="WP_260594829.1">
    <property type="nucleotide sequence ID" value="NZ_CP104003.1"/>
</dbReference>
<dbReference type="PANTHER" id="PTHR43510">
    <property type="entry name" value="AMINOTRANSFERASE FUNCTION, HYPOTHETICAL (EUROFUNG)"/>
    <property type="match status" value="1"/>
</dbReference>
<organism evidence="3 4">
    <name type="scientific">Salinirubellus salinus</name>
    <dbReference type="NCBI Taxonomy" id="1364945"/>
    <lineage>
        <taxon>Archaea</taxon>
        <taxon>Methanobacteriati</taxon>
        <taxon>Methanobacteriota</taxon>
        <taxon>Stenosarchaea group</taxon>
        <taxon>Halobacteria</taxon>
        <taxon>Halobacteriales</taxon>
        <taxon>Natronomonadaceae</taxon>
        <taxon>Salinirubellus</taxon>
    </lineage>
</organism>
<dbReference type="EMBL" id="CP104003">
    <property type="protein sequence ID" value="UWM55718.1"/>
    <property type="molecule type" value="Genomic_DNA"/>
</dbReference>
<dbReference type="KEGG" id="ssai:N0B31_05385"/>
<dbReference type="InterPro" id="IPR015421">
    <property type="entry name" value="PyrdxlP-dep_Trfase_major"/>
</dbReference>
<dbReference type="InterPro" id="IPR015422">
    <property type="entry name" value="PyrdxlP-dep_Trfase_small"/>
</dbReference>
<dbReference type="GO" id="GO:0030170">
    <property type="term" value="F:pyridoxal phosphate binding"/>
    <property type="evidence" value="ECO:0007669"/>
    <property type="project" value="InterPro"/>
</dbReference>
<dbReference type="AlphaFoldDB" id="A0A9E7R6R5"/>
<keyword evidence="3" id="KW-0808">Transferase</keyword>